<accession>A0A6G0YZY5</accession>
<reference evidence="1 2" key="1">
    <citation type="submission" date="2019-08" db="EMBL/GenBank/DDBJ databases">
        <title>Whole genome of Aphis craccivora.</title>
        <authorList>
            <person name="Voronova N.V."/>
            <person name="Shulinski R.S."/>
            <person name="Bandarenka Y.V."/>
            <person name="Zhorov D.G."/>
            <person name="Warner D."/>
        </authorList>
    </citation>
    <scope>NUCLEOTIDE SEQUENCE [LARGE SCALE GENOMIC DNA]</scope>
    <source>
        <strain evidence="1">180601</strain>
        <tissue evidence="1">Whole Body</tissue>
    </source>
</reference>
<proteinExistence type="predicted"/>
<keyword evidence="2" id="KW-1185">Reference proteome</keyword>
<dbReference type="AlphaFoldDB" id="A0A6G0YZY5"/>
<keyword evidence="1" id="KW-0675">Receptor</keyword>
<dbReference type="Proteomes" id="UP000478052">
    <property type="component" value="Unassembled WGS sequence"/>
</dbReference>
<name>A0A6G0YZY5_APHCR</name>
<comment type="caution">
    <text evidence="1">The sequence shown here is derived from an EMBL/GenBank/DDBJ whole genome shotgun (WGS) entry which is preliminary data.</text>
</comment>
<organism evidence="1 2">
    <name type="scientific">Aphis craccivora</name>
    <name type="common">Cowpea aphid</name>
    <dbReference type="NCBI Taxonomy" id="307492"/>
    <lineage>
        <taxon>Eukaryota</taxon>
        <taxon>Metazoa</taxon>
        <taxon>Ecdysozoa</taxon>
        <taxon>Arthropoda</taxon>
        <taxon>Hexapoda</taxon>
        <taxon>Insecta</taxon>
        <taxon>Pterygota</taxon>
        <taxon>Neoptera</taxon>
        <taxon>Paraneoptera</taxon>
        <taxon>Hemiptera</taxon>
        <taxon>Sternorrhyncha</taxon>
        <taxon>Aphidomorpha</taxon>
        <taxon>Aphidoidea</taxon>
        <taxon>Aphididae</taxon>
        <taxon>Aphidini</taxon>
        <taxon>Aphis</taxon>
        <taxon>Aphis</taxon>
    </lineage>
</organism>
<protein>
    <submittedName>
        <fullName evidence="1">Gustatory receptor for sugar taste 64f-like</fullName>
    </submittedName>
</protein>
<evidence type="ECO:0000313" key="1">
    <source>
        <dbReference type="EMBL" id="KAF0763636.1"/>
    </source>
</evidence>
<evidence type="ECO:0000313" key="2">
    <source>
        <dbReference type="Proteomes" id="UP000478052"/>
    </source>
</evidence>
<gene>
    <name evidence="1" type="ORF">FWK35_00006694</name>
</gene>
<dbReference type="EMBL" id="VUJU01001835">
    <property type="protein sequence ID" value="KAF0763636.1"/>
    <property type="molecule type" value="Genomic_DNA"/>
</dbReference>
<sequence>MFDDNTEPVYLKNRNFAESAYRRQQQLQPSALQLADLTFNSKANIEKNTSSFCHARGWGMAASLYRHRDLSEERCRPLPRFEPATVRIATDALERSATPSPET</sequence>